<evidence type="ECO:0000313" key="2">
    <source>
        <dbReference type="EMBL" id="KDR76244.1"/>
    </source>
</evidence>
<dbReference type="AlphaFoldDB" id="A0A067T8J6"/>
<gene>
    <name evidence="2" type="ORF">GALMADRAFT_68038</name>
</gene>
<keyword evidence="1" id="KW-0175">Coiled coil</keyword>
<organism evidence="2 3">
    <name type="scientific">Galerina marginata (strain CBS 339.88)</name>
    <dbReference type="NCBI Taxonomy" id="685588"/>
    <lineage>
        <taxon>Eukaryota</taxon>
        <taxon>Fungi</taxon>
        <taxon>Dikarya</taxon>
        <taxon>Basidiomycota</taxon>
        <taxon>Agaricomycotina</taxon>
        <taxon>Agaricomycetes</taxon>
        <taxon>Agaricomycetidae</taxon>
        <taxon>Agaricales</taxon>
        <taxon>Agaricineae</taxon>
        <taxon>Strophariaceae</taxon>
        <taxon>Galerina</taxon>
    </lineage>
</organism>
<proteinExistence type="predicted"/>
<name>A0A067T8J6_GALM3</name>
<dbReference type="HOGENOM" id="CLU_125066_0_0_1"/>
<dbReference type="STRING" id="685588.A0A067T8J6"/>
<reference evidence="3" key="1">
    <citation type="journal article" date="2014" name="Proc. Natl. Acad. Sci. U.S.A.">
        <title>Extensive sampling of basidiomycete genomes demonstrates inadequacy of the white-rot/brown-rot paradigm for wood decay fungi.</title>
        <authorList>
            <person name="Riley R."/>
            <person name="Salamov A.A."/>
            <person name="Brown D.W."/>
            <person name="Nagy L.G."/>
            <person name="Floudas D."/>
            <person name="Held B.W."/>
            <person name="Levasseur A."/>
            <person name="Lombard V."/>
            <person name="Morin E."/>
            <person name="Otillar R."/>
            <person name="Lindquist E.A."/>
            <person name="Sun H."/>
            <person name="LaButti K.M."/>
            <person name="Schmutz J."/>
            <person name="Jabbour D."/>
            <person name="Luo H."/>
            <person name="Baker S.E."/>
            <person name="Pisabarro A.G."/>
            <person name="Walton J.D."/>
            <person name="Blanchette R.A."/>
            <person name="Henrissat B."/>
            <person name="Martin F."/>
            <person name="Cullen D."/>
            <person name="Hibbett D.S."/>
            <person name="Grigoriev I.V."/>
        </authorList>
    </citation>
    <scope>NUCLEOTIDE SEQUENCE [LARGE SCALE GENOMIC DNA]</scope>
    <source>
        <strain evidence="3">CBS 339.88</strain>
    </source>
</reference>
<evidence type="ECO:0000256" key="1">
    <source>
        <dbReference type="SAM" id="Coils"/>
    </source>
</evidence>
<evidence type="ECO:0000313" key="3">
    <source>
        <dbReference type="Proteomes" id="UP000027222"/>
    </source>
</evidence>
<keyword evidence="3" id="KW-1185">Reference proteome</keyword>
<feature type="coiled-coil region" evidence="1">
    <location>
        <begin position="15"/>
        <end position="42"/>
    </location>
</feature>
<dbReference type="OrthoDB" id="2681654at2759"/>
<accession>A0A067T8J6</accession>
<dbReference type="EMBL" id="KL142379">
    <property type="protein sequence ID" value="KDR76244.1"/>
    <property type="molecule type" value="Genomic_DNA"/>
</dbReference>
<protein>
    <submittedName>
        <fullName evidence="2">Uncharacterized protein</fullName>
    </submittedName>
</protein>
<dbReference type="Proteomes" id="UP000027222">
    <property type="component" value="Unassembled WGS sequence"/>
</dbReference>
<sequence length="186" mass="22275">MGAMPSLEASNQAQIEDLVQRNRTLEHTNKKLDEQLAQERERSKQAVLTTQAQWEKNQQEWKEGCEDILASYRIVQKKVVIELEKERSAVIKEMGVTRVEKLQRLQRDFKIKLFQIQEEELDRKIEDLERENTMMAEEAERNLSKERERCTEYASRWKETRESLERALKEKKEIEASPTFRFQNIF</sequence>
<feature type="coiled-coil region" evidence="1">
    <location>
        <begin position="111"/>
        <end position="174"/>
    </location>
</feature>